<evidence type="ECO:0000256" key="2">
    <source>
        <dbReference type="ARBA" id="ARBA00023015"/>
    </source>
</evidence>
<organism evidence="5 6">
    <name type="scientific">Lolium multiflorum</name>
    <name type="common">Italian ryegrass</name>
    <name type="synonym">Lolium perenne subsp. multiflorum</name>
    <dbReference type="NCBI Taxonomy" id="4521"/>
    <lineage>
        <taxon>Eukaryota</taxon>
        <taxon>Viridiplantae</taxon>
        <taxon>Streptophyta</taxon>
        <taxon>Embryophyta</taxon>
        <taxon>Tracheophyta</taxon>
        <taxon>Spermatophyta</taxon>
        <taxon>Magnoliopsida</taxon>
        <taxon>Liliopsida</taxon>
        <taxon>Poales</taxon>
        <taxon>Poaceae</taxon>
        <taxon>BOP clade</taxon>
        <taxon>Pooideae</taxon>
        <taxon>Poodae</taxon>
        <taxon>Poeae</taxon>
        <taxon>Poeae Chloroplast Group 2 (Poeae type)</taxon>
        <taxon>Loliodinae</taxon>
        <taxon>Loliinae</taxon>
        <taxon>Lolium</taxon>
    </lineage>
</organism>
<keyword evidence="6" id="KW-1185">Reference proteome</keyword>
<dbReference type="PANTHER" id="PTHR33124:SF2">
    <property type="entry name" value="OS06G0653200 PROTEIN"/>
    <property type="match status" value="1"/>
</dbReference>
<evidence type="ECO:0000256" key="1">
    <source>
        <dbReference type="ARBA" id="ARBA00005510"/>
    </source>
</evidence>
<reference evidence="5" key="1">
    <citation type="submission" date="2023-07" db="EMBL/GenBank/DDBJ databases">
        <title>A chromosome-level genome assembly of Lolium multiflorum.</title>
        <authorList>
            <person name="Chen Y."/>
            <person name="Copetti D."/>
            <person name="Kolliker R."/>
            <person name="Studer B."/>
        </authorList>
    </citation>
    <scope>NUCLEOTIDE SEQUENCE</scope>
    <source>
        <strain evidence="5">02402/16</strain>
        <tissue evidence="5">Leaf</tissue>
    </source>
</reference>
<evidence type="ECO:0000259" key="4">
    <source>
        <dbReference type="Pfam" id="PF26576"/>
    </source>
</evidence>
<protein>
    <recommendedName>
        <fullName evidence="4">IBH1-like N-terminal domain-containing protein</fullName>
    </recommendedName>
</protein>
<proteinExistence type="inferred from homology"/>
<comment type="caution">
    <text evidence="5">The sequence shown here is derived from an EMBL/GenBank/DDBJ whole genome shotgun (WGS) entry which is preliminary data.</text>
</comment>
<accession>A0AAD8R164</accession>
<evidence type="ECO:0000313" key="5">
    <source>
        <dbReference type="EMBL" id="KAK1612863.1"/>
    </source>
</evidence>
<comment type="similarity">
    <text evidence="1">Belongs to the bHLH protein family.</text>
</comment>
<keyword evidence="2" id="KW-0805">Transcription regulation</keyword>
<dbReference type="PANTHER" id="PTHR33124">
    <property type="entry name" value="TRANSCRIPTION FACTOR IBH1-LIKE 1"/>
    <property type="match status" value="1"/>
</dbReference>
<name>A0AAD8R164_LOLMU</name>
<dbReference type="GO" id="GO:0006355">
    <property type="term" value="P:regulation of DNA-templated transcription"/>
    <property type="evidence" value="ECO:0007669"/>
    <property type="project" value="InterPro"/>
</dbReference>
<dbReference type="InterPro" id="IPR044660">
    <property type="entry name" value="IBH1-like"/>
</dbReference>
<sequence length="194" mass="21078">MQGPSTKSFRQAFLENLLVSLQLQQEHTSKHDSSSVGAAMSLHERKLAVKSSADVAMAAARGAGARWTRAILAPASSACKVQRCRRIVIRCRGRKRSLTTRSARAGDGGTSSGGEIARRLVSRRTMALREVIPGGRDAAVDEATLLREAMDYVVHLRAQVDVLRQVSEAVQRSGSSILQVLIRGLVAYVKKRET</sequence>
<dbReference type="Proteomes" id="UP001231189">
    <property type="component" value="Unassembled WGS sequence"/>
</dbReference>
<dbReference type="SUPFAM" id="SSF47459">
    <property type="entry name" value="HLH, helix-loop-helix DNA-binding domain"/>
    <property type="match status" value="1"/>
</dbReference>
<dbReference type="InterPro" id="IPR059002">
    <property type="entry name" value="IBH1_N"/>
</dbReference>
<dbReference type="AlphaFoldDB" id="A0AAD8R164"/>
<dbReference type="EMBL" id="JAUUTY010000007">
    <property type="protein sequence ID" value="KAK1612863.1"/>
    <property type="molecule type" value="Genomic_DNA"/>
</dbReference>
<gene>
    <name evidence="5" type="ORF">QYE76_036536</name>
</gene>
<dbReference type="Pfam" id="PF26576">
    <property type="entry name" value="IBH1_N"/>
    <property type="match status" value="1"/>
</dbReference>
<dbReference type="InterPro" id="IPR036638">
    <property type="entry name" value="HLH_DNA-bd_sf"/>
</dbReference>
<evidence type="ECO:0000256" key="3">
    <source>
        <dbReference type="ARBA" id="ARBA00023163"/>
    </source>
</evidence>
<keyword evidence="3" id="KW-0804">Transcription</keyword>
<dbReference type="GO" id="GO:0046983">
    <property type="term" value="F:protein dimerization activity"/>
    <property type="evidence" value="ECO:0007669"/>
    <property type="project" value="InterPro"/>
</dbReference>
<evidence type="ECO:0000313" key="6">
    <source>
        <dbReference type="Proteomes" id="UP001231189"/>
    </source>
</evidence>
<feature type="domain" description="IBH1-like N-terminal" evidence="4">
    <location>
        <begin position="7"/>
        <end position="77"/>
    </location>
</feature>